<evidence type="ECO:0000259" key="3">
    <source>
        <dbReference type="Pfam" id="PF16344"/>
    </source>
</evidence>
<keyword evidence="1" id="KW-1133">Transmembrane helix</keyword>
<dbReference type="Gene3D" id="2.60.120.1440">
    <property type="match status" value="1"/>
</dbReference>
<dbReference type="AlphaFoldDB" id="C6Y1H0"/>
<keyword evidence="1" id="KW-0812">Transmembrane</keyword>
<dbReference type="Gene3D" id="3.55.50.30">
    <property type="match status" value="1"/>
</dbReference>
<dbReference type="OrthoDB" id="1099963at2"/>
<evidence type="ECO:0000256" key="1">
    <source>
        <dbReference type="SAM" id="Phobius"/>
    </source>
</evidence>
<keyword evidence="5" id="KW-1185">Reference proteome</keyword>
<reference evidence="4 5" key="1">
    <citation type="journal article" date="2009" name="Stand. Genomic Sci.">
        <title>Complete genome sequence of Pedobacter heparinus type strain (HIM 762-3).</title>
        <authorList>
            <person name="Han C."/>
            <person name="Spring S."/>
            <person name="Lapidus A."/>
            <person name="Del Rio T.G."/>
            <person name="Tice H."/>
            <person name="Copeland A."/>
            <person name="Cheng J.F."/>
            <person name="Lucas S."/>
            <person name="Chen F."/>
            <person name="Nolan M."/>
            <person name="Bruce D."/>
            <person name="Goodwin L."/>
            <person name="Pitluck S."/>
            <person name="Ivanova N."/>
            <person name="Mavromatis K."/>
            <person name="Mikhailova N."/>
            <person name="Pati A."/>
            <person name="Chen A."/>
            <person name="Palaniappan K."/>
            <person name="Land M."/>
            <person name="Hauser L."/>
            <person name="Chang Y.J."/>
            <person name="Jeffries C.C."/>
            <person name="Saunders E."/>
            <person name="Chertkov O."/>
            <person name="Brettin T."/>
            <person name="Goker M."/>
            <person name="Rohde M."/>
            <person name="Bristow J."/>
            <person name="Eisen J.A."/>
            <person name="Markowitz V."/>
            <person name="Hugenholtz P."/>
            <person name="Kyrpides N.C."/>
            <person name="Klenk H.P."/>
            <person name="Detter J.C."/>
        </authorList>
    </citation>
    <scope>NUCLEOTIDE SEQUENCE [LARGE SCALE GENOMIC DNA]</scope>
    <source>
        <strain evidence="5">ATCC 13125 / DSM 2366 / CIP 104194 / JCM 7457 / NBRC 12017 / NCIMB 9290 / NRRL B-14731 / HIM 762-3</strain>
    </source>
</reference>
<feature type="domain" description="FecR protein" evidence="2">
    <location>
        <begin position="176"/>
        <end position="270"/>
    </location>
</feature>
<dbReference type="GO" id="GO:0016989">
    <property type="term" value="F:sigma factor antagonist activity"/>
    <property type="evidence" value="ECO:0007669"/>
    <property type="project" value="TreeGrafter"/>
</dbReference>
<keyword evidence="1" id="KW-0472">Membrane</keyword>
<proteinExistence type="predicted"/>
<protein>
    <submittedName>
        <fullName evidence="4">FecR protein</fullName>
    </submittedName>
</protein>
<dbReference type="InterPro" id="IPR032508">
    <property type="entry name" value="FecR_C"/>
</dbReference>
<dbReference type="RefSeq" id="WP_012780892.1">
    <property type="nucleotide sequence ID" value="NC_013061.1"/>
</dbReference>
<dbReference type="InterPro" id="IPR012373">
    <property type="entry name" value="Ferrdict_sens_TM"/>
</dbReference>
<dbReference type="EMBL" id="CP001681">
    <property type="protein sequence ID" value="ACU02946.1"/>
    <property type="molecule type" value="Genomic_DNA"/>
</dbReference>
<dbReference type="STRING" id="485917.Phep_0724"/>
<dbReference type="FunFam" id="2.60.120.1440:FF:000001">
    <property type="entry name" value="Putative anti-sigma factor"/>
    <property type="match status" value="1"/>
</dbReference>
<dbReference type="Pfam" id="PF04773">
    <property type="entry name" value="FecR"/>
    <property type="match status" value="1"/>
</dbReference>
<gene>
    <name evidence="4" type="ordered locus">Phep_0724</name>
</gene>
<sequence length="391" mass="43617">MEQDVQQLLSKYKAGTATAQEIALVNRWYATEAARLNMPEGPPEPLLEEQLIWDRIKAAIPLNSELPVKEAKPKKLNDLKWLAIAASLLILLSAGFYLYKNTYNHEAEMARLRAHDIKPGGNKATLTLADGTQLALDDQADGEIAKQAGTSISKTTNGQLIYTVKDNPTGEVTNNTISTPRGGQYQVNLPDGTKVWLNAQSSLTFPTAFTGNRRLVNLKGEGYFEVAKLKKMPFIVVANKQTVFVYGTHFNVNSYVDEERTKTTLLEGSVDVLSTEREQAPKAIFKIATLKPGQQAEFSNGHLKVQQADVEEAIAWKNGKFKFSNENIESLMRKVARWYDVDIEYKGKISKEGFGGQVSRSRNVSEILEVLQLTRLVHFEIEGRRIIVSSE</sequence>
<dbReference type="PANTHER" id="PTHR30273:SF2">
    <property type="entry name" value="PROTEIN FECR"/>
    <property type="match status" value="1"/>
</dbReference>
<accession>C6Y1H0</accession>
<feature type="domain" description="Protein FecR C-terminal" evidence="3">
    <location>
        <begin position="320"/>
        <end position="388"/>
    </location>
</feature>
<evidence type="ECO:0000313" key="4">
    <source>
        <dbReference type="EMBL" id="ACU02946.1"/>
    </source>
</evidence>
<dbReference type="HOGENOM" id="CLU_050192_1_0_10"/>
<name>C6Y1H0_PEDHD</name>
<dbReference type="eggNOG" id="COG3712">
    <property type="taxonomic scope" value="Bacteria"/>
</dbReference>
<evidence type="ECO:0000259" key="2">
    <source>
        <dbReference type="Pfam" id="PF04773"/>
    </source>
</evidence>
<dbReference type="Proteomes" id="UP000000852">
    <property type="component" value="Chromosome"/>
</dbReference>
<dbReference type="InterPro" id="IPR006860">
    <property type="entry name" value="FecR"/>
</dbReference>
<dbReference type="Pfam" id="PF16344">
    <property type="entry name" value="FecR_C"/>
    <property type="match status" value="1"/>
</dbReference>
<dbReference type="KEGG" id="phe:Phep_0724"/>
<evidence type="ECO:0000313" key="5">
    <source>
        <dbReference type="Proteomes" id="UP000000852"/>
    </source>
</evidence>
<organism evidence="4 5">
    <name type="scientific">Pedobacter heparinus (strain ATCC 13125 / DSM 2366 / CIP 104194 / JCM 7457 / NBRC 12017 / NCIMB 9290 / NRRL B-14731 / HIM 762-3)</name>
    <dbReference type="NCBI Taxonomy" id="485917"/>
    <lineage>
        <taxon>Bacteria</taxon>
        <taxon>Pseudomonadati</taxon>
        <taxon>Bacteroidota</taxon>
        <taxon>Sphingobacteriia</taxon>
        <taxon>Sphingobacteriales</taxon>
        <taxon>Sphingobacteriaceae</taxon>
        <taxon>Pedobacter</taxon>
    </lineage>
</organism>
<feature type="transmembrane region" description="Helical" evidence="1">
    <location>
        <begin position="79"/>
        <end position="99"/>
    </location>
</feature>
<dbReference type="PANTHER" id="PTHR30273">
    <property type="entry name" value="PERIPLASMIC SIGNAL SENSOR AND SIGMA FACTOR ACTIVATOR FECR-RELATED"/>
    <property type="match status" value="1"/>
</dbReference>